<protein>
    <submittedName>
        <fullName evidence="1">Uncharacterized protein</fullName>
    </submittedName>
</protein>
<dbReference type="OrthoDB" id="4062651at2759"/>
<proteinExistence type="predicted"/>
<gene>
    <name evidence="1" type="ORF">CPAG_07646</name>
</gene>
<reference evidence="1 2" key="1">
    <citation type="submission" date="2007-06" db="EMBL/GenBank/DDBJ databases">
        <title>The Genome Sequence of Coccidioides posadasii RMSCC_3488.</title>
        <authorList>
            <consortium name="Coccidioides Genome Resources Consortium"/>
            <consortium name="The Broad Institute Genome Sequencing Platform"/>
            <person name="Henn M.R."/>
            <person name="Sykes S."/>
            <person name="Young S."/>
            <person name="Jaffe D."/>
            <person name="Berlin A."/>
            <person name="Alvarez P."/>
            <person name="Butler J."/>
            <person name="Gnerre S."/>
            <person name="Grabherr M."/>
            <person name="Mauceli E."/>
            <person name="Brockman W."/>
            <person name="Kodira C."/>
            <person name="Alvarado L."/>
            <person name="Zeng Q."/>
            <person name="Crawford M."/>
            <person name="Antoine C."/>
            <person name="Devon K."/>
            <person name="Galgiani J."/>
            <person name="Orsborn K."/>
            <person name="Lewis M.L."/>
            <person name="Nusbaum C."/>
            <person name="Galagan J."/>
            <person name="Birren B."/>
        </authorList>
    </citation>
    <scope>NUCLEOTIDE SEQUENCE [LARGE SCALE GENOMIC DNA]</scope>
    <source>
        <strain evidence="1 2">RMSCC 3488</strain>
    </source>
</reference>
<sequence length="88" mass="10012">MEVQIPHLCGVVLDDKGCCCIGMLLSWIDCQYRVHNIRIYTRGWVERETVGTVEGDQQGLQKIKSFLLGQDNKANYGELLARLRVTQS</sequence>
<reference evidence="2" key="3">
    <citation type="journal article" date="2010" name="Genome Res.">
        <title>Population genomic sequencing of Coccidioides fungi reveals recent hybridization and transposon control.</title>
        <authorList>
            <person name="Neafsey D.E."/>
            <person name="Barker B.M."/>
            <person name="Sharpton T.J."/>
            <person name="Stajich J.E."/>
            <person name="Park D.J."/>
            <person name="Whiston E."/>
            <person name="Hung C.-Y."/>
            <person name="McMahan C."/>
            <person name="White J."/>
            <person name="Sykes S."/>
            <person name="Heiman D."/>
            <person name="Young S."/>
            <person name="Zeng Q."/>
            <person name="Abouelleil A."/>
            <person name="Aftuck L."/>
            <person name="Bessette D."/>
            <person name="Brown A."/>
            <person name="FitzGerald M."/>
            <person name="Lui A."/>
            <person name="Macdonald J.P."/>
            <person name="Priest M."/>
            <person name="Orbach M.J."/>
            <person name="Galgiani J.N."/>
            <person name="Kirkland T.N."/>
            <person name="Cole G.T."/>
            <person name="Birren B.W."/>
            <person name="Henn M.R."/>
            <person name="Taylor J.W."/>
            <person name="Rounsley S.D."/>
        </authorList>
    </citation>
    <scope>NUCLEOTIDE SEQUENCE [LARGE SCALE GENOMIC DNA]</scope>
    <source>
        <strain evidence="2">RMSCC 3488</strain>
    </source>
</reference>
<organism evidence="1 2">
    <name type="scientific">Coccidioides posadasii RMSCC 3488</name>
    <dbReference type="NCBI Taxonomy" id="454284"/>
    <lineage>
        <taxon>Eukaryota</taxon>
        <taxon>Fungi</taxon>
        <taxon>Dikarya</taxon>
        <taxon>Ascomycota</taxon>
        <taxon>Pezizomycotina</taxon>
        <taxon>Eurotiomycetes</taxon>
        <taxon>Eurotiomycetidae</taxon>
        <taxon>Onygenales</taxon>
        <taxon>Onygenaceae</taxon>
        <taxon>Coccidioides</taxon>
    </lineage>
</organism>
<dbReference type="EMBL" id="DS268113">
    <property type="protein sequence ID" value="KMM71339.1"/>
    <property type="molecule type" value="Genomic_DNA"/>
</dbReference>
<dbReference type="Proteomes" id="UP000054567">
    <property type="component" value="Unassembled WGS sequence"/>
</dbReference>
<evidence type="ECO:0000313" key="1">
    <source>
        <dbReference type="EMBL" id="KMM71339.1"/>
    </source>
</evidence>
<accession>A0A0J6FQP8</accession>
<reference evidence="2" key="2">
    <citation type="journal article" date="2009" name="Genome Res.">
        <title>Comparative genomic analyses of the human fungal pathogens Coccidioides and their relatives.</title>
        <authorList>
            <person name="Sharpton T.J."/>
            <person name="Stajich J.E."/>
            <person name="Rounsley S.D."/>
            <person name="Gardner M.J."/>
            <person name="Wortman J.R."/>
            <person name="Jordar V.S."/>
            <person name="Maiti R."/>
            <person name="Kodira C.D."/>
            <person name="Neafsey D.E."/>
            <person name="Zeng Q."/>
            <person name="Hung C.-Y."/>
            <person name="McMahan C."/>
            <person name="Muszewska A."/>
            <person name="Grynberg M."/>
            <person name="Mandel M.A."/>
            <person name="Kellner E.M."/>
            <person name="Barker B.M."/>
            <person name="Galgiani J.N."/>
            <person name="Orbach M.J."/>
            <person name="Kirkland T.N."/>
            <person name="Cole G.T."/>
            <person name="Henn M.R."/>
            <person name="Birren B.W."/>
            <person name="Taylor J.W."/>
        </authorList>
    </citation>
    <scope>NUCLEOTIDE SEQUENCE [LARGE SCALE GENOMIC DNA]</scope>
    <source>
        <strain evidence="2">RMSCC 3488</strain>
    </source>
</reference>
<dbReference type="AlphaFoldDB" id="A0A0J6FQP8"/>
<evidence type="ECO:0000313" key="2">
    <source>
        <dbReference type="Proteomes" id="UP000054567"/>
    </source>
</evidence>
<dbReference type="VEuPathDB" id="FungiDB:CPAG_07646"/>
<name>A0A0J6FQP8_COCPO</name>